<evidence type="ECO:0000256" key="2">
    <source>
        <dbReference type="ARBA" id="ARBA00022679"/>
    </source>
</evidence>
<keyword evidence="3" id="KW-0012">Acyltransferase</keyword>
<dbReference type="FunCoup" id="D3B0P6">
    <property type="interactions" value="79"/>
</dbReference>
<evidence type="ECO:0000313" key="6">
    <source>
        <dbReference type="EMBL" id="EFA84870.1"/>
    </source>
</evidence>
<protein>
    <recommendedName>
        <fullName evidence="4">N-acetyltransferase 9-like protein</fullName>
    </recommendedName>
</protein>
<dbReference type="Gene3D" id="3.40.630.30">
    <property type="match status" value="1"/>
</dbReference>
<sequence length="220" mass="25568">MLFNYGVLIVDCATSEDKKSIGNNIVLVPYKAIHVEKYHKWMQSEEIRELTASDLLTLEEEYENQQSWYEDSKKCTFIILDKEKIKKDKDGELLVESIVKDYLDSMAGDVNLFWNEYEEEGSAEVEVMIAEPSCRRRGFGSEAIEIMMHYAVTNLSDITTRFIVKIGESNTTSIQLFKKLGFQQVGQVNVFKEINMIFEPIDQIKSWKQPNQLKLLSWIE</sequence>
<dbReference type="Proteomes" id="UP000001396">
    <property type="component" value="Unassembled WGS sequence"/>
</dbReference>
<dbReference type="FunFam" id="3.40.630.30:FF:000248">
    <property type="entry name" value="N-acetyltransferase 9-like protein"/>
    <property type="match status" value="1"/>
</dbReference>
<comment type="similarity">
    <text evidence="1">Belongs to the acetyltransferase family. GNAT subfamily.</text>
</comment>
<dbReference type="InterPro" id="IPR016181">
    <property type="entry name" value="Acyl_CoA_acyltransferase"/>
</dbReference>
<keyword evidence="2 6" id="KW-0808">Transferase</keyword>
<dbReference type="InParanoid" id="D3B0P6"/>
<dbReference type="Pfam" id="PF13302">
    <property type="entry name" value="Acetyltransf_3"/>
    <property type="match status" value="1"/>
</dbReference>
<evidence type="ECO:0000256" key="1">
    <source>
        <dbReference type="ARBA" id="ARBA00009342"/>
    </source>
</evidence>
<dbReference type="STRING" id="670386.D3B0P6"/>
<feature type="domain" description="N-acetyltransferase" evidence="5">
    <location>
        <begin position="45"/>
        <end position="201"/>
    </location>
</feature>
<dbReference type="SUPFAM" id="SSF55729">
    <property type="entry name" value="Acyl-CoA N-acyltransferases (Nat)"/>
    <property type="match status" value="1"/>
</dbReference>
<dbReference type="OMA" id="WHVPRYH"/>
<organism evidence="6 7">
    <name type="scientific">Heterostelium pallidum (strain ATCC 26659 / Pp 5 / PN500)</name>
    <name type="common">Cellular slime mold</name>
    <name type="synonym">Polysphondylium pallidum</name>
    <dbReference type="NCBI Taxonomy" id="670386"/>
    <lineage>
        <taxon>Eukaryota</taxon>
        <taxon>Amoebozoa</taxon>
        <taxon>Evosea</taxon>
        <taxon>Eumycetozoa</taxon>
        <taxon>Dictyostelia</taxon>
        <taxon>Acytosteliales</taxon>
        <taxon>Acytosteliaceae</taxon>
        <taxon>Heterostelium</taxon>
    </lineage>
</organism>
<evidence type="ECO:0000256" key="3">
    <source>
        <dbReference type="ARBA" id="ARBA00023315"/>
    </source>
</evidence>
<evidence type="ECO:0000313" key="7">
    <source>
        <dbReference type="Proteomes" id="UP000001396"/>
    </source>
</evidence>
<comment type="caution">
    <text evidence="6">The sequence shown here is derived from an EMBL/GenBank/DDBJ whole genome shotgun (WGS) entry which is preliminary data.</text>
</comment>
<dbReference type="EMBL" id="ADBJ01000008">
    <property type="protein sequence ID" value="EFA84870.1"/>
    <property type="molecule type" value="Genomic_DNA"/>
</dbReference>
<dbReference type="AlphaFoldDB" id="D3B0P6"/>
<keyword evidence="7" id="KW-1185">Reference proteome</keyword>
<dbReference type="InterPro" id="IPR039135">
    <property type="entry name" value="NAT9-like"/>
</dbReference>
<evidence type="ECO:0000256" key="4">
    <source>
        <dbReference type="ARBA" id="ARBA00069551"/>
    </source>
</evidence>
<dbReference type="GO" id="GO:0008080">
    <property type="term" value="F:N-acetyltransferase activity"/>
    <property type="evidence" value="ECO:0007669"/>
    <property type="project" value="InterPro"/>
</dbReference>
<name>D3B0P6_HETP5</name>
<dbReference type="RefSeq" id="XP_020436981.1">
    <property type="nucleotide sequence ID" value="XM_020572864.1"/>
</dbReference>
<reference evidence="6 7" key="1">
    <citation type="journal article" date="2011" name="Genome Res.">
        <title>Phylogeny-wide analysis of social amoeba genomes highlights ancient origins for complex intercellular communication.</title>
        <authorList>
            <person name="Heidel A.J."/>
            <person name="Lawal H.M."/>
            <person name="Felder M."/>
            <person name="Schilde C."/>
            <person name="Helps N.R."/>
            <person name="Tunggal B."/>
            <person name="Rivero F."/>
            <person name="John U."/>
            <person name="Schleicher M."/>
            <person name="Eichinger L."/>
            <person name="Platzer M."/>
            <person name="Noegel A.A."/>
            <person name="Schaap P."/>
            <person name="Gloeckner G."/>
        </authorList>
    </citation>
    <scope>NUCLEOTIDE SEQUENCE [LARGE SCALE GENOMIC DNA]</scope>
    <source>
        <strain evidence="7">ATCC 26659 / Pp 5 / PN500</strain>
    </source>
</reference>
<accession>D3B0P6</accession>
<dbReference type="PANTHER" id="PTHR13256:SF16">
    <property type="entry name" value="ALPHA_BETA-TUBULIN-N-ACETYLTRANSFERASE 9"/>
    <property type="match status" value="1"/>
</dbReference>
<gene>
    <name evidence="6" type="primary">nat9</name>
    <name evidence="6" type="ORF">PPL_01863</name>
</gene>
<evidence type="ECO:0000259" key="5">
    <source>
        <dbReference type="PROSITE" id="PS51186"/>
    </source>
</evidence>
<dbReference type="InterPro" id="IPR000182">
    <property type="entry name" value="GNAT_dom"/>
</dbReference>
<dbReference type="PANTHER" id="PTHR13256">
    <property type="entry name" value="N-ACETYLTRANSFERASE 9"/>
    <property type="match status" value="1"/>
</dbReference>
<proteinExistence type="inferred from homology"/>
<dbReference type="GeneID" id="31357390"/>
<dbReference type="PROSITE" id="PS51186">
    <property type="entry name" value="GNAT"/>
    <property type="match status" value="1"/>
</dbReference>